<dbReference type="GO" id="GO:0019156">
    <property type="term" value="F:isoamylase activity"/>
    <property type="evidence" value="ECO:0007669"/>
    <property type="project" value="InterPro"/>
</dbReference>
<dbReference type="AlphaFoldDB" id="A0AAF0W7P5"/>
<evidence type="ECO:0000256" key="1">
    <source>
        <dbReference type="ARBA" id="ARBA00004229"/>
    </source>
</evidence>
<name>A0AAF0W7P5_DAUCS</name>
<evidence type="ECO:0000256" key="3">
    <source>
        <dbReference type="ARBA" id="ARBA00022528"/>
    </source>
</evidence>
<accession>A0AAF0W7P5</accession>
<dbReference type="Pfam" id="PF21156">
    <property type="entry name" value="ISOA1-3_C"/>
    <property type="match status" value="1"/>
</dbReference>
<evidence type="ECO:0000313" key="8">
    <source>
        <dbReference type="Proteomes" id="UP000077755"/>
    </source>
</evidence>
<dbReference type="Gene3D" id="2.60.40.1180">
    <property type="entry name" value="Golgi alpha-mannosidase II"/>
    <property type="match status" value="1"/>
</dbReference>
<dbReference type="InterPro" id="IPR048650">
    <property type="entry name" value="ISOA1-3-like_C"/>
</dbReference>
<gene>
    <name evidence="7" type="ORF">DCAR_0102888</name>
</gene>
<comment type="subcellular location">
    <subcellularLocation>
        <location evidence="1">Plastid</location>
        <location evidence="1">Chloroplast</location>
    </subcellularLocation>
</comment>
<evidence type="ECO:0000259" key="6">
    <source>
        <dbReference type="SMART" id="SM00642"/>
    </source>
</evidence>
<dbReference type="InterPro" id="IPR044096">
    <property type="entry name" value="AmyAc_plant_ISA2"/>
</dbReference>
<dbReference type="CDD" id="cd02856">
    <property type="entry name" value="E_set_GDE_Isoamylase_N"/>
    <property type="match status" value="1"/>
</dbReference>
<feature type="domain" description="Glycosyl hydrolase family 13 catalytic" evidence="6">
    <location>
        <begin position="367"/>
        <end position="730"/>
    </location>
</feature>
<dbReference type="GO" id="GO:0019252">
    <property type="term" value="P:starch biosynthetic process"/>
    <property type="evidence" value="ECO:0007669"/>
    <property type="project" value="InterPro"/>
</dbReference>
<dbReference type="SUPFAM" id="SSF51445">
    <property type="entry name" value="(Trans)glycosidases"/>
    <property type="match status" value="1"/>
</dbReference>
<dbReference type="EMBL" id="CP093343">
    <property type="protein sequence ID" value="WOG83711.1"/>
    <property type="molecule type" value="Genomic_DNA"/>
</dbReference>
<evidence type="ECO:0000256" key="2">
    <source>
        <dbReference type="ARBA" id="ARBA00008061"/>
    </source>
</evidence>
<evidence type="ECO:0000256" key="5">
    <source>
        <dbReference type="ARBA" id="ARBA00022946"/>
    </source>
</evidence>
<dbReference type="InterPro" id="IPR017853">
    <property type="entry name" value="GH"/>
</dbReference>
<evidence type="ECO:0000313" key="7">
    <source>
        <dbReference type="EMBL" id="WOG83711.1"/>
    </source>
</evidence>
<keyword evidence="5" id="KW-0809">Transit peptide</keyword>
<dbReference type="InterPro" id="IPR014756">
    <property type="entry name" value="Ig_E-set"/>
</dbReference>
<organism evidence="7 8">
    <name type="scientific">Daucus carota subsp. sativus</name>
    <name type="common">Carrot</name>
    <dbReference type="NCBI Taxonomy" id="79200"/>
    <lineage>
        <taxon>Eukaryota</taxon>
        <taxon>Viridiplantae</taxon>
        <taxon>Streptophyta</taxon>
        <taxon>Embryophyta</taxon>
        <taxon>Tracheophyta</taxon>
        <taxon>Spermatophyta</taxon>
        <taxon>Magnoliopsida</taxon>
        <taxon>eudicotyledons</taxon>
        <taxon>Gunneridae</taxon>
        <taxon>Pentapetalae</taxon>
        <taxon>asterids</taxon>
        <taxon>campanulids</taxon>
        <taxon>Apiales</taxon>
        <taxon>Apiaceae</taxon>
        <taxon>Apioideae</taxon>
        <taxon>Scandiceae</taxon>
        <taxon>Daucinae</taxon>
        <taxon>Daucus</taxon>
        <taxon>Daucus sect. Daucus</taxon>
    </lineage>
</organism>
<dbReference type="SUPFAM" id="SSF51011">
    <property type="entry name" value="Glycosyl hydrolase domain"/>
    <property type="match status" value="1"/>
</dbReference>
<keyword evidence="8" id="KW-1185">Reference proteome</keyword>
<dbReference type="InterPro" id="IPR006047">
    <property type="entry name" value="GH13_cat_dom"/>
</dbReference>
<dbReference type="InterPro" id="IPR004193">
    <property type="entry name" value="Glyco_hydro_13_N"/>
</dbReference>
<dbReference type="KEGG" id="dcr:108205216"/>
<protein>
    <recommendedName>
        <fullName evidence="6">Glycosyl hydrolase family 13 catalytic domain-containing protein</fullName>
    </recommendedName>
</protein>
<dbReference type="Gene3D" id="3.20.20.80">
    <property type="entry name" value="Glycosidases"/>
    <property type="match status" value="1"/>
</dbReference>
<dbReference type="InterPro" id="IPR013780">
    <property type="entry name" value="Glyco_hydro_b"/>
</dbReference>
<reference evidence="7" key="1">
    <citation type="journal article" date="2016" name="Nat. Genet.">
        <title>A high-quality carrot genome assembly provides new insights into carotenoid accumulation and asterid genome evolution.</title>
        <authorList>
            <person name="Iorizzo M."/>
            <person name="Ellison S."/>
            <person name="Senalik D."/>
            <person name="Zeng P."/>
            <person name="Satapoomin P."/>
            <person name="Huang J."/>
            <person name="Bowman M."/>
            <person name="Iovene M."/>
            <person name="Sanseverino W."/>
            <person name="Cavagnaro P."/>
            <person name="Yildiz M."/>
            <person name="Macko-Podgorni A."/>
            <person name="Moranska E."/>
            <person name="Grzebelus E."/>
            <person name="Grzebelus D."/>
            <person name="Ashrafi H."/>
            <person name="Zheng Z."/>
            <person name="Cheng S."/>
            <person name="Spooner D."/>
            <person name="Van Deynze A."/>
            <person name="Simon P."/>
        </authorList>
    </citation>
    <scope>NUCLEOTIDE SEQUENCE</scope>
    <source>
        <tissue evidence="7">Leaf</tissue>
    </source>
</reference>
<dbReference type="PANTHER" id="PTHR43002">
    <property type="entry name" value="GLYCOGEN DEBRANCHING ENZYME"/>
    <property type="match status" value="1"/>
</dbReference>
<dbReference type="Pfam" id="PF02922">
    <property type="entry name" value="CBM_48"/>
    <property type="match status" value="1"/>
</dbReference>
<dbReference type="InterPro" id="IPR044505">
    <property type="entry name" value="GlgX_Isoamylase_N_E_set"/>
</dbReference>
<dbReference type="GO" id="GO:0009507">
    <property type="term" value="C:chloroplast"/>
    <property type="evidence" value="ECO:0007669"/>
    <property type="project" value="UniProtKB-SubCell"/>
</dbReference>
<comment type="similarity">
    <text evidence="2">Belongs to the glycosyl hydrolase 13 family.</text>
</comment>
<dbReference type="SUPFAM" id="SSF81296">
    <property type="entry name" value="E set domains"/>
    <property type="match status" value="1"/>
</dbReference>
<dbReference type="InterPro" id="IPR013783">
    <property type="entry name" value="Ig-like_fold"/>
</dbReference>
<sequence>MATFPVSSIVGSNVFFSRATDLSNLVFAGHMISKKIVAQSAGKKDGQRNLVFQGVAMSAANRSYHEHRQNVLITSQSFVLHTPEKVWKYLFRTETGDLVKVWIEMKNNNYSVFVEVSSPQLLDGNGDLLMVWGMYRSDSSSFMTMDHQSSSVTSPQNTTETPLLLKSSGKIAVELNLEANLAPFYLSFKLKFRSSDGLRISEIRSHRNTNFCVPVGFSSGYPAPLGLSFSTDGSMNFSLFSRSAERVVLCLYDTSMNAEPALEIDLDPYVNRTGDIWHASINSAIPLLSYGYKCQAGTKQKKDTVLLDPYAKIIGNNSSSLLPRYLGQLQKEPNFDWTGDIRPFLPLEKLVVYRLNVLCFTKDQSSELPDDIAGTFTGISQKLQHFKDLGVNTILLEPFFPFNDQQGPYYPFHLFSPANIYGHSKSPISNIKSVKEMVKTLHANGIEVFMEVVFTHTADTESLKDIDNSSYHYVREYDGIHQNTLNCNFPVVQQLILDSLRHWVIEFHIDGFCFINAASLLRGCNGETLFRPPLVEAIAFDPILSNVKIIADCWDPHDAEPKAVRFPHWKRWAEVNTRFCEDVRNYLRGENLLSNLATRLCGSGDNFSAGRGPAFSFNFISRNSGLSLVDLVSFSASELASELSWNCGVEGATTNPDILETRLKQVRNFLFILFVSLGVPVLNMGDECGQSSGGSPAYADRKPFNWDSLKTGFGIQTTEFISFLSSLRVRRSDLLQKKNFLKEENIEWHGIDLSPPSWEDSESKFLGMILKVYEEEIQSTSSAPSVNGNMFIAFNAADHSEDILLPPPPADMEWQRLVDTSLLYPGFFSLDGDPVFEQMPELVYEMKSHSCILFESRHTSG</sequence>
<keyword evidence="4" id="KW-0934">Plastid</keyword>
<dbReference type="Pfam" id="PF00128">
    <property type="entry name" value="Alpha-amylase"/>
    <property type="match status" value="1"/>
</dbReference>
<dbReference type="Proteomes" id="UP000077755">
    <property type="component" value="Chromosome 1"/>
</dbReference>
<evidence type="ECO:0000256" key="4">
    <source>
        <dbReference type="ARBA" id="ARBA00022640"/>
    </source>
</evidence>
<proteinExistence type="inferred from homology"/>
<dbReference type="Gene3D" id="2.60.40.10">
    <property type="entry name" value="Immunoglobulins"/>
    <property type="match status" value="1"/>
</dbReference>
<dbReference type="SMART" id="SM00642">
    <property type="entry name" value="Aamy"/>
    <property type="match status" value="1"/>
</dbReference>
<keyword evidence="3" id="KW-0150">Chloroplast</keyword>
<reference evidence="7" key="2">
    <citation type="submission" date="2022-03" db="EMBL/GenBank/DDBJ databases">
        <title>Draft title - Genomic analysis of global carrot germplasm unveils the trajectory of domestication and the origin of high carotenoid orange carrot.</title>
        <authorList>
            <person name="Iorizzo M."/>
            <person name="Ellison S."/>
            <person name="Senalik D."/>
            <person name="Macko-Podgorni A."/>
            <person name="Grzebelus D."/>
            <person name="Bostan H."/>
            <person name="Rolling W."/>
            <person name="Curaba J."/>
            <person name="Simon P."/>
        </authorList>
    </citation>
    <scope>NUCLEOTIDE SEQUENCE</scope>
    <source>
        <tissue evidence="7">Leaf</tissue>
    </source>
</reference>
<dbReference type="CDD" id="cd11346">
    <property type="entry name" value="AmyAc_plant_IsoA"/>
    <property type="match status" value="1"/>
</dbReference>